<comment type="caution">
    <text evidence="5">The sequence shown here is derived from an EMBL/GenBank/DDBJ whole genome shotgun (WGS) entry which is preliminary data.</text>
</comment>
<proteinExistence type="predicted"/>
<gene>
    <name evidence="5" type="ORF">EV420DRAFT_466458</name>
</gene>
<feature type="compositionally biased region" description="Acidic residues" evidence="3">
    <location>
        <begin position="358"/>
        <end position="372"/>
    </location>
</feature>
<keyword evidence="1" id="KW-0479">Metal-binding</keyword>
<dbReference type="Proteomes" id="UP001175211">
    <property type="component" value="Unassembled WGS sequence"/>
</dbReference>
<evidence type="ECO:0000313" key="5">
    <source>
        <dbReference type="EMBL" id="KAK0468443.1"/>
    </source>
</evidence>
<accession>A0AA39NN31</accession>
<evidence type="ECO:0000256" key="2">
    <source>
        <dbReference type="SAM" id="Coils"/>
    </source>
</evidence>
<evidence type="ECO:0000256" key="3">
    <source>
        <dbReference type="SAM" id="MobiDB-lite"/>
    </source>
</evidence>
<dbReference type="PANTHER" id="PTHR37543">
    <property type="entry name" value="CCCH ZINC FINGER DNA BINDING PROTEIN (AFU_ORTHOLOGUE AFUA_5G12760)"/>
    <property type="match status" value="1"/>
</dbReference>
<feature type="zinc finger region" description="C3H1-type" evidence="1">
    <location>
        <begin position="396"/>
        <end position="423"/>
    </location>
</feature>
<name>A0AA39NN31_ARMTA</name>
<feature type="region of interest" description="Disordered" evidence="3">
    <location>
        <begin position="297"/>
        <end position="346"/>
    </location>
</feature>
<evidence type="ECO:0000256" key="1">
    <source>
        <dbReference type="PROSITE-ProRule" id="PRU00723"/>
    </source>
</evidence>
<dbReference type="PROSITE" id="PS50103">
    <property type="entry name" value="ZF_C3H1"/>
    <property type="match status" value="2"/>
</dbReference>
<feature type="zinc finger region" description="C3H1-type" evidence="1">
    <location>
        <begin position="435"/>
        <end position="463"/>
    </location>
</feature>
<dbReference type="Gene3D" id="4.10.1000.10">
    <property type="entry name" value="Zinc finger, CCCH-type"/>
    <property type="match status" value="1"/>
</dbReference>
<keyword evidence="1" id="KW-0863">Zinc-finger</keyword>
<feature type="domain" description="C3H1-type" evidence="4">
    <location>
        <begin position="435"/>
        <end position="463"/>
    </location>
</feature>
<feature type="region of interest" description="Disordered" evidence="3">
    <location>
        <begin position="353"/>
        <end position="372"/>
    </location>
</feature>
<reference evidence="5" key="1">
    <citation type="submission" date="2023-06" db="EMBL/GenBank/DDBJ databases">
        <authorList>
            <consortium name="Lawrence Berkeley National Laboratory"/>
            <person name="Ahrendt S."/>
            <person name="Sahu N."/>
            <person name="Indic B."/>
            <person name="Wong-Bajracharya J."/>
            <person name="Merenyi Z."/>
            <person name="Ke H.-M."/>
            <person name="Monk M."/>
            <person name="Kocsube S."/>
            <person name="Drula E."/>
            <person name="Lipzen A."/>
            <person name="Balint B."/>
            <person name="Henrissat B."/>
            <person name="Andreopoulos B."/>
            <person name="Martin F.M."/>
            <person name="Harder C.B."/>
            <person name="Rigling D."/>
            <person name="Ford K.L."/>
            <person name="Foster G.D."/>
            <person name="Pangilinan J."/>
            <person name="Papanicolaou A."/>
            <person name="Barry K."/>
            <person name="LaButti K."/>
            <person name="Viragh M."/>
            <person name="Koriabine M."/>
            <person name="Yan M."/>
            <person name="Riley R."/>
            <person name="Champramary S."/>
            <person name="Plett K.L."/>
            <person name="Tsai I.J."/>
            <person name="Slot J."/>
            <person name="Sipos G."/>
            <person name="Plett J."/>
            <person name="Nagy L.G."/>
            <person name="Grigoriev I.V."/>
        </authorList>
    </citation>
    <scope>NUCLEOTIDE SEQUENCE</scope>
    <source>
        <strain evidence="5">CCBAS 213</strain>
    </source>
</reference>
<dbReference type="AlphaFoldDB" id="A0AA39NN31"/>
<dbReference type="Pfam" id="PF25540">
    <property type="entry name" value="DUF7923"/>
    <property type="match status" value="1"/>
</dbReference>
<dbReference type="InterPro" id="IPR057683">
    <property type="entry name" value="DUF7923"/>
</dbReference>
<keyword evidence="2" id="KW-0175">Coiled coil</keyword>
<evidence type="ECO:0000313" key="6">
    <source>
        <dbReference type="Proteomes" id="UP001175211"/>
    </source>
</evidence>
<dbReference type="EMBL" id="JAUEPS010000002">
    <property type="protein sequence ID" value="KAK0468443.1"/>
    <property type="molecule type" value="Genomic_DNA"/>
</dbReference>
<feature type="domain" description="C3H1-type" evidence="4">
    <location>
        <begin position="396"/>
        <end position="423"/>
    </location>
</feature>
<keyword evidence="6" id="KW-1185">Reference proteome</keyword>
<dbReference type="GO" id="GO:0008270">
    <property type="term" value="F:zinc ion binding"/>
    <property type="evidence" value="ECO:0007669"/>
    <property type="project" value="UniProtKB-KW"/>
</dbReference>
<feature type="coiled-coil region" evidence="2">
    <location>
        <begin position="40"/>
        <end position="67"/>
    </location>
</feature>
<dbReference type="PANTHER" id="PTHR37543:SF1">
    <property type="entry name" value="CCCH ZINC FINGER DNA BINDING PROTEIN (AFU_ORTHOLOGUE AFUA_5G12760)"/>
    <property type="match status" value="1"/>
</dbReference>
<keyword evidence="1" id="KW-0862">Zinc</keyword>
<dbReference type="InterPro" id="IPR000571">
    <property type="entry name" value="Znf_CCCH"/>
</dbReference>
<dbReference type="GeneID" id="85365793"/>
<organism evidence="5 6">
    <name type="scientific">Armillaria tabescens</name>
    <name type="common">Ringless honey mushroom</name>
    <name type="synonym">Agaricus tabescens</name>
    <dbReference type="NCBI Taxonomy" id="1929756"/>
    <lineage>
        <taxon>Eukaryota</taxon>
        <taxon>Fungi</taxon>
        <taxon>Dikarya</taxon>
        <taxon>Basidiomycota</taxon>
        <taxon>Agaricomycotina</taxon>
        <taxon>Agaricomycetes</taxon>
        <taxon>Agaricomycetidae</taxon>
        <taxon>Agaricales</taxon>
        <taxon>Marasmiineae</taxon>
        <taxon>Physalacriaceae</taxon>
        <taxon>Desarmillaria</taxon>
    </lineage>
</organism>
<protein>
    <recommendedName>
        <fullName evidence="4">C3H1-type domain-containing protein</fullName>
    </recommendedName>
</protein>
<dbReference type="RefSeq" id="XP_060338718.1">
    <property type="nucleotide sequence ID" value="XM_060482245.1"/>
</dbReference>
<evidence type="ECO:0000259" key="4">
    <source>
        <dbReference type="PROSITE" id="PS50103"/>
    </source>
</evidence>
<sequence>MALESSSATKDQTSASVQSHPLNLYFDQLKDQVFGMIQNEASCLERIQQLETELSAYKRAFADVDTEHRQCEKIKAECEKQKEILASQLQGHRVVTLIDGDGAIFSSELISQGLAGGHVAAQKLSDSILQHLCTTYGANQYQLWVYIFYNKRGLVDTFGRLGLTTLKIKFDDFAMGFNQSAERFLMVDVGNGKEAADAKIKAHLEDDIRLPQTSKVIFAGCHDNGYVTNLRSQITAGYKQKLILLKSYTDMAAGISELDLPTLTIPELFMPQKLGQPLSSVPPGLATVRRSSFVIPHPAMPPSITSDTSAAVQKPTAPDPNGTSSAVPDQEPISVQRPSLPLPSYSFVISNDRRSETPDLDSGSDDSDDSDDLSVEAFVSSSFTSRHIDPHIPLSKHKPPPCTLFYLANCKHGADCRYAHDYILDSEHFNEIRTNAKKAPCPYVNKGETCIWGEDCCYGHVCPMSGNCYFNKKGKCKFTGVDMHKEPKVLINE</sequence>